<feature type="region of interest" description="Disordered" evidence="1">
    <location>
        <begin position="1"/>
        <end position="28"/>
    </location>
</feature>
<dbReference type="AlphaFoldDB" id="A0A0E0NES2"/>
<evidence type="ECO:0000313" key="3">
    <source>
        <dbReference type="Proteomes" id="UP000008022"/>
    </source>
</evidence>
<dbReference type="HOGENOM" id="CLU_1761717_0_0_1"/>
<proteinExistence type="predicted"/>
<reference evidence="3" key="1">
    <citation type="submission" date="2013-06" db="EMBL/GenBank/DDBJ databases">
        <authorList>
            <person name="Zhao Q."/>
        </authorList>
    </citation>
    <scope>NUCLEOTIDE SEQUENCE</scope>
    <source>
        <strain evidence="3">cv. W1943</strain>
    </source>
</reference>
<dbReference type="EnsemblPlants" id="ORUFI02G16960.1">
    <property type="protein sequence ID" value="ORUFI02G16960.1"/>
    <property type="gene ID" value="ORUFI02G16960"/>
</dbReference>
<evidence type="ECO:0008006" key="4">
    <source>
        <dbReference type="Google" id="ProtNLM"/>
    </source>
</evidence>
<evidence type="ECO:0000256" key="1">
    <source>
        <dbReference type="SAM" id="MobiDB-lite"/>
    </source>
</evidence>
<accession>A0A0E0NES2</accession>
<dbReference type="Proteomes" id="UP000008022">
    <property type="component" value="Unassembled WGS sequence"/>
</dbReference>
<protein>
    <recommendedName>
        <fullName evidence="4">DUF834 domain-containing protein</fullName>
    </recommendedName>
</protein>
<dbReference type="Gramene" id="ORUFI02G16960.1">
    <property type="protein sequence ID" value="ORUFI02G16960.1"/>
    <property type="gene ID" value="ORUFI02G16960"/>
</dbReference>
<keyword evidence="3" id="KW-1185">Reference proteome</keyword>
<organism evidence="2 3">
    <name type="scientific">Oryza rufipogon</name>
    <name type="common">Brownbeard rice</name>
    <name type="synonym">Asian wild rice</name>
    <dbReference type="NCBI Taxonomy" id="4529"/>
    <lineage>
        <taxon>Eukaryota</taxon>
        <taxon>Viridiplantae</taxon>
        <taxon>Streptophyta</taxon>
        <taxon>Embryophyta</taxon>
        <taxon>Tracheophyta</taxon>
        <taxon>Spermatophyta</taxon>
        <taxon>Magnoliopsida</taxon>
        <taxon>Liliopsida</taxon>
        <taxon>Poales</taxon>
        <taxon>Poaceae</taxon>
        <taxon>BOP clade</taxon>
        <taxon>Oryzoideae</taxon>
        <taxon>Oryzeae</taxon>
        <taxon>Oryzinae</taxon>
        <taxon>Oryza</taxon>
    </lineage>
</organism>
<feature type="compositionally biased region" description="Basic and acidic residues" evidence="1">
    <location>
        <begin position="8"/>
        <end position="24"/>
    </location>
</feature>
<name>A0A0E0NES2_ORYRU</name>
<evidence type="ECO:0000313" key="2">
    <source>
        <dbReference type="EnsemblPlants" id="ORUFI02G16960.1"/>
    </source>
</evidence>
<sequence length="155" mass="16948">MATARWIRHPEEDLATRDKDEARRGGGGTELTVAVASWQAAAEIGVGTAARGGTEERHGWRLRRPARHRQRWRRGWLRHEEAWPVAAVVVPQECRGAIGKGSDQRSDRLQGAVGGGRQRLAGEGRRCSVALAPTEVRWQWSIGASTGDKLVVDGG</sequence>
<reference evidence="2" key="2">
    <citation type="submission" date="2015-06" db="UniProtKB">
        <authorList>
            <consortium name="EnsemblPlants"/>
        </authorList>
    </citation>
    <scope>IDENTIFICATION</scope>
</reference>